<proteinExistence type="predicted"/>
<evidence type="ECO:0000313" key="2">
    <source>
        <dbReference type="Proteomes" id="UP000005467"/>
    </source>
</evidence>
<gene>
    <name evidence="1" type="ORF">HMPREF0027_0964</name>
</gene>
<dbReference type="InterPro" id="IPR036170">
    <property type="entry name" value="YezG-like_sf"/>
</dbReference>
<dbReference type="RefSeq" id="WP_005622550.1">
    <property type="nucleotide sequence ID" value="NZ_GL831080.1"/>
</dbReference>
<dbReference type="Proteomes" id="UP000005467">
    <property type="component" value="Unassembled WGS sequence"/>
</dbReference>
<name>E8KGJ7_9PAST</name>
<dbReference type="EMBL" id="AEVG01000063">
    <property type="protein sequence ID" value="EFX91983.1"/>
    <property type="molecule type" value="Genomic_DNA"/>
</dbReference>
<sequence>MLNKNEILNSISKYLHQSAPTNYDSAELIYKLIITDEEWSSFSAGFDIQGKKAPPTNFAQLQNKVEPLLDELHILMKNEENKDWRKLTLTIKDRKVNVEFDYSEQSL</sequence>
<comment type="caution">
    <text evidence="1">The sequence shown here is derived from an EMBL/GenBank/DDBJ whole genome shotgun (WGS) entry which is preliminary data.</text>
</comment>
<dbReference type="SUPFAM" id="SSF160424">
    <property type="entry name" value="BH3703-like"/>
    <property type="match status" value="1"/>
</dbReference>
<protein>
    <submittedName>
        <fullName evidence="1">Uncharacterized protein</fullName>
    </submittedName>
</protein>
<organism evidence="1 2">
    <name type="scientific">Actinobacillus ureae ATCC 25976</name>
    <dbReference type="NCBI Taxonomy" id="887324"/>
    <lineage>
        <taxon>Bacteria</taxon>
        <taxon>Pseudomonadati</taxon>
        <taxon>Pseudomonadota</taxon>
        <taxon>Gammaproteobacteria</taxon>
        <taxon>Pasteurellales</taxon>
        <taxon>Pasteurellaceae</taxon>
        <taxon>Actinobacillus</taxon>
    </lineage>
</organism>
<accession>E8KGJ7</accession>
<evidence type="ECO:0000313" key="1">
    <source>
        <dbReference type="EMBL" id="EFX91983.1"/>
    </source>
</evidence>
<dbReference type="AlphaFoldDB" id="E8KGJ7"/>
<reference evidence="1 2" key="1">
    <citation type="submission" date="2011-01" db="EMBL/GenBank/DDBJ databases">
        <authorList>
            <person name="Muzny D."/>
            <person name="Qin X."/>
            <person name="Deng J."/>
            <person name="Jiang H."/>
            <person name="Liu Y."/>
            <person name="Qu J."/>
            <person name="Song X.-Z."/>
            <person name="Zhang L."/>
            <person name="Thornton R."/>
            <person name="Coyle M."/>
            <person name="Francisco L."/>
            <person name="Jackson L."/>
            <person name="Javaid M."/>
            <person name="Korchina V."/>
            <person name="Kovar C."/>
            <person name="Mata R."/>
            <person name="Mathew T."/>
            <person name="Ngo R."/>
            <person name="Nguyen L."/>
            <person name="Nguyen N."/>
            <person name="Okwuonu G."/>
            <person name="Ongeri F."/>
            <person name="Pham C."/>
            <person name="Simmons D."/>
            <person name="Wilczek-Boney K."/>
            <person name="Hale W."/>
            <person name="Jakkamsetti A."/>
            <person name="Pham P."/>
            <person name="Ruth R."/>
            <person name="San Lucas F."/>
            <person name="Warren J."/>
            <person name="Zhang J."/>
            <person name="Zhao Z."/>
            <person name="Zhou C."/>
            <person name="Zhu D."/>
            <person name="Lee S."/>
            <person name="Bess C."/>
            <person name="Blankenburg K."/>
            <person name="Forbes L."/>
            <person name="Fu Q."/>
            <person name="Gubbala S."/>
            <person name="Hirani K."/>
            <person name="Jayaseelan J.C."/>
            <person name="Lara F."/>
            <person name="Munidasa M."/>
            <person name="Palculict T."/>
            <person name="Patil S."/>
            <person name="Pu L.-L."/>
            <person name="Saada N."/>
            <person name="Tang L."/>
            <person name="Weissenberger G."/>
            <person name="Zhu Y."/>
            <person name="Hemphill L."/>
            <person name="Shang Y."/>
            <person name="Youmans B."/>
            <person name="Ayvaz T."/>
            <person name="Ross M."/>
            <person name="Santibanez J."/>
            <person name="Aqrawi P."/>
            <person name="Gross S."/>
            <person name="Joshi V."/>
            <person name="Fowler G."/>
            <person name="Nazareth L."/>
            <person name="Reid J."/>
            <person name="Worley K."/>
            <person name="Petrosino J."/>
            <person name="Highlander S."/>
            <person name="Gibbs R."/>
        </authorList>
    </citation>
    <scope>NUCLEOTIDE SEQUENCE [LARGE SCALE GENOMIC DNA]</scope>
    <source>
        <strain evidence="1 2">ATCC 25976</strain>
    </source>
</reference>
<dbReference type="Gene3D" id="3.30.500.20">
    <property type="entry name" value="BH3703-like domains"/>
    <property type="match status" value="1"/>
</dbReference>
<keyword evidence="2" id="KW-1185">Reference proteome</keyword>
<dbReference type="HOGENOM" id="CLU_2204448_0_0_6"/>